<name>A0ABV0EZE4_9ENTE</name>
<dbReference type="InterPro" id="IPR019800">
    <property type="entry name" value="Glyco_hydro_3_AS"/>
</dbReference>
<evidence type="ECO:0000313" key="6">
    <source>
        <dbReference type="EMBL" id="MEO1781188.1"/>
    </source>
</evidence>
<evidence type="ECO:0000256" key="4">
    <source>
        <dbReference type="SAM" id="MobiDB-lite"/>
    </source>
</evidence>
<feature type="region of interest" description="Disordered" evidence="4">
    <location>
        <begin position="41"/>
        <end position="80"/>
    </location>
</feature>
<evidence type="ECO:0000256" key="2">
    <source>
        <dbReference type="ARBA" id="ARBA00022801"/>
    </source>
</evidence>
<comment type="caution">
    <text evidence="6">The sequence shown here is derived from an EMBL/GenBank/DDBJ whole genome shotgun (WGS) entry which is preliminary data.</text>
</comment>
<accession>A0ABV0EZE4</accession>
<keyword evidence="3" id="KW-0326">Glycosidase</keyword>
<dbReference type="Pfam" id="PF00933">
    <property type="entry name" value="Glyco_hydro_3"/>
    <property type="match status" value="1"/>
</dbReference>
<evidence type="ECO:0000259" key="5">
    <source>
        <dbReference type="Pfam" id="PF00933"/>
    </source>
</evidence>
<evidence type="ECO:0000256" key="3">
    <source>
        <dbReference type="ARBA" id="ARBA00023295"/>
    </source>
</evidence>
<feature type="compositionally biased region" description="Low complexity" evidence="4">
    <location>
        <begin position="41"/>
        <end position="50"/>
    </location>
</feature>
<sequence>MRAFKQILVVLGVAALIVIPVALAVLFFTGYFDGGTADSTTASSVKSSTSQPANSSQKDSETATSASETKETTATSEAKNDPVTALLDQMSLSEKVGQLFLARVPETGQIESLQTYDLGGYLLFGRDVEGVTATELKDKIASFREASKYPLLIGADEEGGTVSRLSRNSLLVDPPFQSPQSLYQAGGWQAITDDTVSKAQQLKDFGIDTGLFPIADVATDPNAFIYDRTIGMDAAGTEKYVTTVVEALAGTGSGSTLKHFPGYGNNADSHTSIVTDSRPSSELESNDFKPFIAGIKAGVDSILVSHNIVTAIDDQRPASISPAIHEVLRKDLGFKGVIMTDDMDMAGLANFITQEEAGLAALQAGNDLILSSTYAVQIPRIIEAVEDGEYSQEDLDASVRRVLTWKAELGLLATE</sequence>
<organism evidence="6 7">
    <name type="scientific">Enterococcus diestrammenae</name>
    <dbReference type="NCBI Taxonomy" id="1155073"/>
    <lineage>
        <taxon>Bacteria</taxon>
        <taxon>Bacillati</taxon>
        <taxon>Bacillota</taxon>
        <taxon>Bacilli</taxon>
        <taxon>Lactobacillales</taxon>
        <taxon>Enterococcaceae</taxon>
        <taxon>Enterococcus</taxon>
    </lineage>
</organism>
<dbReference type="Gene3D" id="3.20.20.300">
    <property type="entry name" value="Glycoside hydrolase, family 3, N-terminal domain"/>
    <property type="match status" value="1"/>
</dbReference>
<dbReference type="Proteomes" id="UP001429357">
    <property type="component" value="Unassembled WGS sequence"/>
</dbReference>
<dbReference type="PANTHER" id="PTHR30480">
    <property type="entry name" value="BETA-HEXOSAMINIDASE-RELATED"/>
    <property type="match status" value="1"/>
</dbReference>
<dbReference type="PROSITE" id="PS00775">
    <property type="entry name" value="GLYCOSYL_HYDROL_F3"/>
    <property type="match status" value="1"/>
</dbReference>
<dbReference type="EMBL" id="MAEI02000001">
    <property type="protein sequence ID" value="MEO1781188.1"/>
    <property type="molecule type" value="Genomic_DNA"/>
</dbReference>
<dbReference type="InterPro" id="IPR001764">
    <property type="entry name" value="Glyco_hydro_3_N"/>
</dbReference>
<reference evidence="6 7" key="2">
    <citation type="submission" date="2024-02" db="EMBL/GenBank/DDBJ databases">
        <title>The Genome Sequence of Enterococcus diestrammenae JM9A.</title>
        <authorList>
            <person name="Earl A."/>
            <person name="Manson A."/>
            <person name="Gilmore M."/>
            <person name="Sanders J."/>
            <person name="Shea T."/>
            <person name="Howe W."/>
            <person name="Livny J."/>
            <person name="Cuomo C."/>
            <person name="Neafsey D."/>
            <person name="Birren B."/>
        </authorList>
    </citation>
    <scope>NUCLEOTIDE SEQUENCE [LARGE SCALE GENOMIC DNA]</scope>
    <source>
        <strain evidence="6 7">JM9A</strain>
    </source>
</reference>
<dbReference type="InterPro" id="IPR017853">
    <property type="entry name" value="GH"/>
</dbReference>
<feature type="domain" description="Glycoside hydrolase family 3 N-terminal" evidence="5">
    <location>
        <begin position="92"/>
        <end position="404"/>
    </location>
</feature>
<dbReference type="RefSeq" id="WP_161870792.1">
    <property type="nucleotide sequence ID" value="NZ_MAEI02000001.1"/>
</dbReference>
<comment type="similarity">
    <text evidence="1">Belongs to the glycosyl hydrolase 3 family.</text>
</comment>
<feature type="compositionally biased region" description="Low complexity" evidence="4">
    <location>
        <begin position="62"/>
        <end position="77"/>
    </location>
</feature>
<dbReference type="SUPFAM" id="SSF51445">
    <property type="entry name" value="(Trans)glycosidases"/>
    <property type="match status" value="1"/>
</dbReference>
<gene>
    <name evidence="6" type="ORF">BAU18_000767</name>
</gene>
<dbReference type="PANTHER" id="PTHR30480:SF14">
    <property type="entry name" value="HYDROLASE, PUTATIVE (AFU_ORTHOLOGUE AFUA_4G13770)-RELATED"/>
    <property type="match status" value="1"/>
</dbReference>
<reference evidence="7" key="1">
    <citation type="submission" date="2016-06" db="EMBL/GenBank/DDBJ databases">
        <title>Four novel species of enterococci isolated from chicken manure.</title>
        <authorList>
            <person name="Van Tyne D."/>
        </authorList>
    </citation>
    <scope>NUCLEOTIDE SEQUENCE [LARGE SCALE GENOMIC DNA]</scope>
    <source>
        <strain evidence="7">JM9A</strain>
    </source>
</reference>
<evidence type="ECO:0000313" key="7">
    <source>
        <dbReference type="Proteomes" id="UP001429357"/>
    </source>
</evidence>
<proteinExistence type="inferred from homology"/>
<dbReference type="InterPro" id="IPR050226">
    <property type="entry name" value="NagZ_Beta-hexosaminidase"/>
</dbReference>
<evidence type="ECO:0000256" key="1">
    <source>
        <dbReference type="ARBA" id="ARBA00005336"/>
    </source>
</evidence>
<keyword evidence="2" id="KW-0378">Hydrolase</keyword>
<keyword evidence="7" id="KW-1185">Reference proteome</keyword>
<dbReference type="InterPro" id="IPR036962">
    <property type="entry name" value="Glyco_hydro_3_N_sf"/>
</dbReference>
<protein>
    <submittedName>
        <fullName evidence="6">Beta-N-acetylhexosaminidase</fullName>
    </submittedName>
</protein>